<feature type="domain" description="HTH OST-type" evidence="2">
    <location>
        <begin position="3"/>
        <end position="76"/>
    </location>
</feature>
<dbReference type="AlphaFoldDB" id="T1KKG3"/>
<protein>
    <recommendedName>
        <fullName evidence="2">HTH OST-type domain-containing protein</fullName>
    </recommendedName>
</protein>
<proteinExistence type="predicted"/>
<dbReference type="PROSITE" id="PS51644">
    <property type="entry name" value="HTH_OST"/>
    <property type="match status" value="1"/>
</dbReference>
<organism evidence="3 4">
    <name type="scientific">Tetranychus urticae</name>
    <name type="common">Two-spotted spider mite</name>
    <dbReference type="NCBI Taxonomy" id="32264"/>
    <lineage>
        <taxon>Eukaryota</taxon>
        <taxon>Metazoa</taxon>
        <taxon>Ecdysozoa</taxon>
        <taxon>Arthropoda</taxon>
        <taxon>Chelicerata</taxon>
        <taxon>Arachnida</taxon>
        <taxon>Acari</taxon>
        <taxon>Acariformes</taxon>
        <taxon>Trombidiformes</taxon>
        <taxon>Prostigmata</taxon>
        <taxon>Eleutherengona</taxon>
        <taxon>Raphignathae</taxon>
        <taxon>Tetranychoidea</taxon>
        <taxon>Tetranychidae</taxon>
        <taxon>Tetranychus</taxon>
    </lineage>
</organism>
<feature type="region of interest" description="Disordered" evidence="1">
    <location>
        <begin position="106"/>
        <end position="338"/>
    </location>
</feature>
<feature type="compositionally biased region" description="Basic and acidic residues" evidence="1">
    <location>
        <begin position="177"/>
        <end position="187"/>
    </location>
</feature>
<accession>T1KKG3</accession>
<name>T1KKG3_TETUR</name>
<evidence type="ECO:0000256" key="1">
    <source>
        <dbReference type="SAM" id="MobiDB-lite"/>
    </source>
</evidence>
<feature type="compositionally biased region" description="Basic residues" evidence="1">
    <location>
        <begin position="188"/>
        <end position="209"/>
    </location>
</feature>
<feature type="region of interest" description="Disordered" evidence="1">
    <location>
        <begin position="478"/>
        <end position="525"/>
    </location>
</feature>
<feature type="compositionally biased region" description="Low complexity" evidence="1">
    <location>
        <begin position="210"/>
        <end position="219"/>
    </location>
</feature>
<evidence type="ECO:0000259" key="2">
    <source>
        <dbReference type="PROSITE" id="PS51644"/>
    </source>
</evidence>
<evidence type="ECO:0000313" key="4">
    <source>
        <dbReference type="Proteomes" id="UP000015104"/>
    </source>
</evidence>
<dbReference type="OrthoDB" id="6516920at2759"/>
<dbReference type="HOGENOM" id="CLU_464889_0_0_1"/>
<dbReference type="InterPro" id="IPR041966">
    <property type="entry name" value="LOTUS-like"/>
</dbReference>
<feature type="compositionally biased region" description="Basic and acidic residues" evidence="1">
    <location>
        <begin position="505"/>
        <end position="516"/>
    </location>
</feature>
<reference evidence="3" key="2">
    <citation type="submission" date="2015-06" db="UniProtKB">
        <authorList>
            <consortium name="EnsemblMetazoa"/>
        </authorList>
    </citation>
    <scope>IDENTIFICATION</scope>
</reference>
<feature type="region of interest" description="Disordered" evidence="1">
    <location>
        <begin position="367"/>
        <end position="391"/>
    </location>
</feature>
<dbReference type="KEGG" id="tut:107364916"/>
<feature type="compositionally biased region" description="Low complexity" evidence="1">
    <location>
        <begin position="258"/>
        <end position="307"/>
    </location>
</feature>
<dbReference type="EMBL" id="CAEY01000176">
    <property type="status" value="NOT_ANNOTATED_CDS"/>
    <property type="molecule type" value="Genomic_DNA"/>
</dbReference>
<feature type="compositionally biased region" description="Polar residues" evidence="1">
    <location>
        <begin position="122"/>
        <end position="137"/>
    </location>
</feature>
<dbReference type="CDD" id="cd09972">
    <property type="entry name" value="LOTUS_TDRD_OSKAR"/>
    <property type="match status" value="1"/>
</dbReference>
<dbReference type="EnsemblMetazoa" id="tetur13g03630.1">
    <property type="protein sequence ID" value="tetur13g03630.1"/>
    <property type="gene ID" value="tetur13g03630"/>
</dbReference>
<feature type="compositionally biased region" description="Basic and acidic residues" evidence="1">
    <location>
        <begin position="106"/>
        <end position="116"/>
    </location>
</feature>
<reference evidence="4" key="1">
    <citation type="submission" date="2011-08" db="EMBL/GenBank/DDBJ databases">
        <authorList>
            <person name="Rombauts S."/>
        </authorList>
    </citation>
    <scope>NUCLEOTIDE SEQUENCE</scope>
    <source>
        <strain evidence="4">London</strain>
    </source>
</reference>
<gene>
    <name evidence="3" type="primary">107364916</name>
</gene>
<dbReference type="Gene3D" id="3.30.420.610">
    <property type="entry name" value="LOTUS domain-like"/>
    <property type="match status" value="1"/>
</dbReference>
<dbReference type="Proteomes" id="UP000015104">
    <property type="component" value="Unassembled WGS sequence"/>
</dbReference>
<keyword evidence="4" id="KW-1185">Reference proteome</keyword>
<dbReference type="InterPro" id="IPR025605">
    <property type="entry name" value="OST-HTH/LOTUS_dom"/>
</dbReference>
<evidence type="ECO:0000313" key="3">
    <source>
        <dbReference type="EnsemblMetazoa" id="tetur13g03630.1"/>
    </source>
</evidence>
<feature type="compositionally biased region" description="Basic and acidic residues" evidence="1">
    <location>
        <begin position="577"/>
        <end position="587"/>
    </location>
</feature>
<feature type="compositionally biased region" description="Polar residues" evidence="1">
    <location>
        <begin position="220"/>
        <end position="229"/>
    </location>
</feature>
<sequence length="587" mass="66543">MASLEEIKKILKSLVISHQNGLSAIALNNEFLEIEGRHVPWQSFGAASLNEFFLSLTDILVYQPNKAGARVFFAKTDEATAHIDRLVKQQKPQPLKRRNEIFRYEVEKRPYREPSPEPRQISPPSNGNLPDSTQKFRNPSPPPPDPKNMLFRSSSPEKSKLKRPSPQDSPPTDPYEESLRRARERRGIARRNYRSRRSRSRSSSPRRTKSPSPKRNSSTANRHTSSPNQRRQRSPTPKRGNSPVQRRQRSPSPWRGNSPVQRRQRSPSPRRGSSPVYRRQRSPSPRRGSSPVYRRQRSPSPRRGSSPVHRRQRSPSPKRGSSPVQSRQRSPVRKIPTKSISCQTDFEKVSKSCQTEVSNTHCISCKNQTSKSHVPNGTHPRPTNNSRQDYSNADENVDLNQLYYGTEYSVAPTFQCLYNPYSILPVLDPSFTEDTTHPEPGFYYDFDAGDHKPIPRIPEYYAYWIMAGWIPAAQETTPQANHAPVLPSSQSADPRVNPPAAKNAKARDPRLARSEARISPNGADKVAAKRKSISIDDYKNLRKLGSNEQSDKSGVITGAGETIDYEPVITTEPVAKLPRDPRLRRAK</sequence>
<dbReference type="OMA" id="HYHEPEL"/>
<dbReference type="STRING" id="32264.T1KKG3"/>
<feature type="region of interest" description="Disordered" evidence="1">
    <location>
        <begin position="540"/>
        <end position="587"/>
    </location>
</feature>